<dbReference type="InterPro" id="IPR013785">
    <property type="entry name" value="Aldolase_TIM"/>
</dbReference>
<dbReference type="PANTHER" id="PTHR42747">
    <property type="entry name" value="NITRONATE MONOOXYGENASE-RELATED"/>
    <property type="match status" value="1"/>
</dbReference>
<keyword evidence="4" id="KW-0285">Flavoprotein</keyword>
<keyword evidence="6" id="KW-0560">Oxidoreductase</keyword>
<accession>A0ABY5CNP4</accession>
<evidence type="ECO:0000256" key="8">
    <source>
        <dbReference type="ARBA" id="ARBA00031155"/>
    </source>
</evidence>
<evidence type="ECO:0000256" key="3">
    <source>
        <dbReference type="ARBA" id="ARBA00022575"/>
    </source>
</evidence>
<evidence type="ECO:0000256" key="7">
    <source>
        <dbReference type="ARBA" id="ARBA00023033"/>
    </source>
</evidence>
<dbReference type="InterPro" id="IPR004136">
    <property type="entry name" value="NMO"/>
</dbReference>
<dbReference type="PANTHER" id="PTHR42747:SF3">
    <property type="entry name" value="NITRONATE MONOOXYGENASE-RELATED"/>
    <property type="match status" value="1"/>
</dbReference>
<dbReference type="CDD" id="cd04730">
    <property type="entry name" value="NPD_like"/>
    <property type="match status" value="1"/>
</dbReference>
<keyword evidence="11" id="KW-1185">Reference proteome</keyword>
<dbReference type="Proteomes" id="UP001056873">
    <property type="component" value="Chromosome"/>
</dbReference>
<protein>
    <recommendedName>
        <fullName evidence="8">Propionate 3-nitronate monooxygenase</fullName>
    </recommendedName>
</protein>
<comment type="catalytic activity">
    <reaction evidence="9">
        <text>3 propionate 3-nitronate + 3 O2 + H2O = 3 3-oxopropanoate + 2 nitrate + nitrite + H2O2 + 3 H(+)</text>
        <dbReference type="Rhea" id="RHEA:57332"/>
        <dbReference type="ChEBI" id="CHEBI:15377"/>
        <dbReference type="ChEBI" id="CHEBI:15378"/>
        <dbReference type="ChEBI" id="CHEBI:15379"/>
        <dbReference type="ChEBI" id="CHEBI:16240"/>
        <dbReference type="ChEBI" id="CHEBI:16301"/>
        <dbReference type="ChEBI" id="CHEBI:17632"/>
        <dbReference type="ChEBI" id="CHEBI:33190"/>
        <dbReference type="ChEBI" id="CHEBI:136067"/>
    </reaction>
</comment>
<comment type="similarity">
    <text evidence="2">Belongs to the nitronate monooxygenase family. NMO class I subfamily.</text>
</comment>
<dbReference type="Gene3D" id="3.20.20.70">
    <property type="entry name" value="Aldolase class I"/>
    <property type="match status" value="1"/>
</dbReference>
<evidence type="ECO:0000256" key="6">
    <source>
        <dbReference type="ARBA" id="ARBA00023002"/>
    </source>
</evidence>
<keyword evidence="7 10" id="KW-0503">Monooxygenase</keyword>
<keyword evidence="3" id="KW-0216">Detoxification</keyword>
<dbReference type="RefSeq" id="WP_252960694.1">
    <property type="nucleotide sequence ID" value="NZ_CAMIPH010000001.1"/>
</dbReference>
<evidence type="ECO:0000256" key="1">
    <source>
        <dbReference type="ARBA" id="ARBA00001917"/>
    </source>
</evidence>
<proteinExistence type="inferred from homology"/>
<dbReference type="SUPFAM" id="SSF51412">
    <property type="entry name" value="Inosine monophosphate dehydrogenase (IMPDH)"/>
    <property type="match status" value="1"/>
</dbReference>
<dbReference type="GO" id="GO:0004497">
    <property type="term" value="F:monooxygenase activity"/>
    <property type="evidence" value="ECO:0007669"/>
    <property type="project" value="UniProtKB-KW"/>
</dbReference>
<evidence type="ECO:0000256" key="4">
    <source>
        <dbReference type="ARBA" id="ARBA00022630"/>
    </source>
</evidence>
<comment type="cofactor">
    <cofactor evidence="1">
        <name>FMN</name>
        <dbReference type="ChEBI" id="CHEBI:58210"/>
    </cofactor>
</comment>
<evidence type="ECO:0000313" key="10">
    <source>
        <dbReference type="EMBL" id="USU99453.1"/>
    </source>
</evidence>
<reference evidence="10" key="1">
    <citation type="journal article" date="2022" name="BMC Genomics">
        <title>Genome sequence of the entomopathogenic Serratia entomophila isolate 626 and characterisation of the species specific itaconate degradation pathway.</title>
        <authorList>
            <person name="Vaughan A.L."/>
            <person name="Altermann E."/>
            <person name="Glare T.R."/>
            <person name="Hurst M.R.H."/>
        </authorList>
    </citation>
    <scope>NUCLEOTIDE SEQUENCE</scope>
    <source>
        <strain evidence="10">626</strain>
    </source>
</reference>
<dbReference type="Pfam" id="PF03060">
    <property type="entry name" value="NMO"/>
    <property type="match status" value="1"/>
</dbReference>
<name>A0ABY5CNP4_9GAMM</name>
<organism evidence="10 11">
    <name type="scientific">Serratia entomophila</name>
    <dbReference type="NCBI Taxonomy" id="42906"/>
    <lineage>
        <taxon>Bacteria</taxon>
        <taxon>Pseudomonadati</taxon>
        <taxon>Pseudomonadota</taxon>
        <taxon>Gammaproteobacteria</taxon>
        <taxon>Enterobacterales</taxon>
        <taxon>Yersiniaceae</taxon>
        <taxon>Serratia</taxon>
    </lineage>
</organism>
<sequence length="352" mass="37041">MTAPSAFARELGLRYPIVQGPMNGASPPDLAVAVSNAGALGSCAAALFSPATILERVQQIRAQTAAPFNINLFLLDEQHPEIAELKRAQHLLRPFREALGLSEPEIPARFAENNRDQIAALLEAAPPVVSFTFGVLPRETVAQFKKAGSRVIGTATTVAEARAWEEAGADFVCVSGSEAGGHRPTFLGDVEQSSVGLLALIPQVAAAVKIPAIAAGGIMDGRGIAAAMLLGAQAAQLGTAFLCSPESGIAEAWRTALRTAGDDSTRLTRTFSGRPARGIVNEFMERMRPFEQQILPYPVQNALTGDIRQAAAKAGRAEFMSLWAGQGVALGRPMPAAQLVATLAQELEAVRD</sequence>
<gene>
    <name evidence="10" type="ORF">KFQ06_15485</name>
</gene>
<dbReference type="EMBL" id="CP074347">
    <property type="protein sequence ID" value="USU99453.1"/>
    <property type="molecule type" value="Genomic_DNA"/>
</dbReference>
<evidence type="ECO:0000256" key="5">
    <source>
        <dbReference type="ARBA" id="ARBA00022643"/>
    </source>
</evidence>
<evidence type="ECO:0000256" key="9">
    <source>
        <dbReference type="ARBA" id="ARBA00049401"/>
    </source>
</evidence>
<evidence type="ECO:0000256" key="2">
    <source>
        <dbReference type="ARBA" id="ARBA00009881"/>
    </source>
</evidence>
<evidence type="ECO:0000313" key="11">
    <source>
        <dbReference type="Proteomes" id="UP001056873"/>
    </source>
</evidence>
<keyword evidence="5" id="KW-0288">FMN</keyword>